<organism evidence="5 6">
    <name type="scientific">Larkinella terrae</name>
    <dbReference type="NCBI Taxonomy" id="2025311"/>
    <lineage>
        <taxon>Bacteria</taxon>
        <taxon>Pseudomonadati</taxon>
        <taxon>Bacteroidota</taxon>
        <taxon>Cytophagia</taxon>
        <taxon>Cytophagales</taxon>
        <taxon>Spirosomataceae</taxon>
        <taxon>Larkinella</taxon>
    </lineage>
</organism>
<dbReference type="InterPro" id="IPR006140">
    <property type="entry name" value="D-isomer_DH_NAD-bd"/>
</dbReference>
<dbReference type="CDD" id="cd12172">
    <property type="entry name" value="PGDH_like_2"/>
    <property type="match status" value="1"/>
</dbReference>
<dbReference type="Pfam" id="PF02826">
    <property type="entry name" value="2-Hacid_dh_C"/>
    <property type="match status" value="1"/>
</dbReference>
<dbReference type="GO" id="GO:0051287">
    <property type="term" value="F:NAD binding"/>
    <property type="evidence" value="ECO:0007669"/>
    <property type="project" value="InterPro"/>
</dbReference>
<feature type="domain" description="D-isomer specific 2-hydroxyacid dehydrogenase NAD-binding" evidence="4">
    <location>
        <begin position="114"/>
        <end position="286"/>
    </location>
</feature>
<gene>
    <name evidence="5" type="ORF">GJJ30_06070</name>
</gene>
<dbReference type="InterPro" id="IPR029753">
    <property type="entry name" value="D-isomer_DH_CS"/>
</dbReference>
<dbReference type="OrthoDB" id="1522997at2"/>
<keyword evidence="6" id="KW-1185">Reference proteome</keyword>
<evidence type="ECO:0000256" key="1">
    <source>
        <dbReference type="ARBA" id="ARBA00023002"/>
    </source>
</evidence>
<sequence length="314" mass="34395">MKVLITCPPMLGQLAEFLPIFEEVGIEVVAPKVVQILSEEELLELVPTVDGWIIGDDQATERIFRAGKAGKLKAAVKWGIGVDNVDFKACKELGIPIINTPMMFGAEVATIAVSYVLGLARQTYYIDREVRAGNWVKPAGMSLAGHTVALVGFGDIGKATARFLKAFDMHINVYDPFAKRTEEDEANYRFLAFPEELETADFVVTTCALTPATKHLINAKSIQQMKDGVRIVNVSRGPIIDEVALLDGLKSGKIHSAGLDVFEIEPLPMDSELRNFDRCIFGTHNGSNTIQGVRRASHQAIKSMFEFLEVGVTA</sequence>
<dbReference type="GO" id="GO:0005829">
    <property type="term" value="C:cytosol"/>
    <property type="evidence" value="ECO:0007669"/>
    <property type="project" value="TreeGrafter"/>
</dbReference>
<dbReference type="SUPFAM" id="SSF52283">
    <property type="entry name" value="Formate/glycerate dehydrogenase catalytic domain-like"/>
    <property type="match status" value="1"/>
</dbReference>
<evidence type="ECO:0000313" key="5">
    <source>
        <dbReference type="EMBL" id="MRS60854.1"/>
    </source>
</evidence>
<accession>A0A7K0EGA0</accession>
<dbReference type="Gene3D" id="3.40.50.720">
    <property type="entry name" value="NAD(P)-binding Rossmann-like Domain"/>
    <property type="match status" value="2"/>
</dbReference>
<dbReference type="InterPro" id="IPR050223">
    <property type="entry name" value="D-isomer_2-hydroxyacid_DH"/>
</dbReference>
<comment type="caution">
    <text evidence="5">The sequence shown here is derived from an EMBL/GenBank/DDBJ whole genome shotgun (WGS) entry which is preliminary data.</text>
</comment>
<dbReference type="AlphaFoldDB" id="A0A7K0EGA0"/>
<dbReference type="RefSeq" id="WP_154174220.1">
    <property type="nucleotide sequence ID" value="NZ_WJXZ01000002.1"/>
</dbReference>
<dbReference type="InterPro" id="IPR036291">
    <property type="entry name" value="NAD(P)-bd_dom_sf"/>
</dbReference>
<dbReference type="EMBL" id="WJXZ01000002">
    <property type="protein sequence ID" value="MRS60854.1"/>
    <property type="molecule type" value="Genomic_DNA"/>
</dbReference>
<keyword evidence="1 2" id="KW-0560">Oxidoreductase</keyword>
<evidence type="ECO:0000313" key="6">
    <source>
        <dbReference type="Proteomes" id="UP000441754"/>
    </source>
</evidence>
<evidence type="ECO:0000259" key="4">
    <source>
        <dbReference type="Pfam" id="PF02826"/>
    </source>
</evidence>
<dbReference type="Pfam" id="PF00389">
    <property type="entry name" value="2-Hacid_dh"/>
    <property type="match status" value="1"/>
</dbReference>
<name>A0A7K0EGA0_9BACT</name>
<dbReference type="GO" id="GO:0030267">
    <property type="term" value="F:glyoxylate reductase (NADPH) activity"/>
    <property type="evidence" value="ECO:0007669"/>
    <property type="project" value="TreeGrafter"/>
</dbReference>
<comment type="similarity">
    <text evidence="2">Belongs to the D-isomer specific 2-hydroxyacid dehydrogenase family.</text>
</comment>
<dbReference type="GO" id="GO:0016618">
    <property type="term" value="F:hydroxypyruvate reductase [NAD(P)H] activity"/>
    <property type="evidence" value="ECO:0007669"/>
    <property type="project" value="TreeGrafter"/>
</dbReference>
<evidence type="ECO:0000256" key="2">
    <source>
        <dbReference type="RuleBase" id="RU003719"/>
    </source>
</evidence>
<reference evidence="5 6" key="1">
    <citation type="journal article" date="2018" name="Antonie Van Leeuwenhoek">
        <title>Larkinella terrae sp. nov., isolated from soil on Jeju Island, South Korea.</title>
        <authorList>
            <person name="Ten L.N."/>
            <person name="Jeon J."/>
            <person name="Park S.J."/>
            <person name="Park S."/>
            <person name="Lee S.Y."/>
            <person name="Kim M.K."/>
            <person name="Jung H.Y."/>
        </authorList>
    </citation>
    <scope>NUCLEOTIDE SEQUENCE [LARGE SCALE GENOMIC DNA]</scope>
    <source>
        <strain evidence="5 6">KCTC 52001</strain>
    </source>
</reference>
<evidence type="ECO:0000259" key="3">
    <source>
        <dbReference type="Pfam" id="PF00389"/>
    </source>
</evidence>
<protein>
    <submittedName>
        <fullName evidence="5">Phosphoglycerate dehydrogenase</fullName>
    </submittedName>
</protein>
<dbReference type="PANTHER" id="PTHR10996:SF283">
    <property type="entry name" value="GLYOXYLATE_HYDROXYPYRUVATE REDUCTASE B"/>
    <property type="match status" value="1"/>
</dbReference>
<dbReference type="SUPFAM" id="SSF51735">
    <property type="entry name" value="NAD(P)-binding Rossmann-fold domains"/>
    <property type="match status" value="1"/>
</dbReference>
<dbReference type="InterPro" id="IPR006139">
    <property type="entry name" value="D-isomer_2_OHA_DH_cat_dom"/>
</dbReference>
<dbReference type="PROSITE" id="PS00671">
    <property type="entry name" value="D_2_HYDROXYACID_DH_3"/>
    <property type="match status" value="1"/>
</dbReference>
<dbReference type="Proteomes" id="UP000441754">
    <property type="component" value="Unassembled WGS sequence"/>
</dbReference>
<feature type="domain" description="D-isomer specific 2-hydroxyacid dehydrogenase catalytic" evidence="3">
    <location>
        <begin position="17"/>
        <end position="309"/>
    </location>
</feature>
<dbReference type="PANTHER" id="PTHR10996">
    <property type="entry name" value="2-HYDROXYACID DEHYDROGENASE-RELATED"/>
    <property type="match status" value="1"/>
</dbReference>
<proteinExistence type="inferred from homology"/>